<dbReference type="AlphaFoldDB" id="A0A8S1CYH9"/>
<keyword evidence="1" id="KW-0175">Coiled coil</keyword>
<feature type="coiled-coil region" evidence="1">
    <location>
        <begin position="340"/>
        <end position="402"/>
    </location>
</feature>
<sequence>MRIFSKIFEFSKSLFTADQNIPDTKLLMESTMEKVKSYESCLQDMNKLLQRQGGDIKLNQETNLELIGKLEAKCEESFSKFIARLECLENSKLSAQFERDSLRSCVASIQTKVDSLENKFHYLSDQFATLELNFDEQLHILQKAVDGNACDIKDLIAYVQEYGDNMQKHISNTQQFVSSLEMCFGKRESCETNVREQILVLDKEIHQLGKALDRIAGDGDGREREFATLSEQWGQFREEQFLQTQLLQDVVEENKQELAKAVEVITKINSLQMVSAPEGSEVREMKNDLLKATSRLAKLETHVKMYLAKLSKAVEGRSYAVKDDGGRNDVDYTDLQQRISEIENEVLYNLKQQVEELKKENSELAREVKHLKHARRSEKSANAELSKRLEVVENAANFTKIEMRRFQEALQTITSSLVTRLDEDIVIKKSLQESRKENDKKFEVVLGFIEPVMETINRKVGDRGEPIHSICSPLTKAAESWKNELENTLDEEVEKQTVMQKLTIEKANGDATGLSNAALLHFGDKLRLNLPAANESKIKCQTAAVASATRRVISKDPSEKGLAAVKCVADHAKYREYYSRVAPLSADAVQQQTNYIKKNINNTRKPGKSAAQSGAN</sequence>
<keyword evidence="3" id="KW-1185">Reference proteome</keyword>
<accession>A0A8S1CYH9</accession>
<evidence type="ECO:0000313" key="2">
    <source>
        <dbReference type="EMBL" id="CAB3373103.1"/>
    </source>
</evidence>
<proteinExistence type="predicted"/>
<reference evidence="2 3" key="1">
    <citation type="submission" date="2020-04" db="EMBL/GenBank/DDBJ databases">
        <authorList>
            <person name="Alioto T."/>
            <person name="Alioto T."/>
            <person name="Gomez Garrido J."/>
        </authorList>
    </citation>
    <scope>NUCLEOTIDE SEQUENCE [LARGE SCALE GENOMIC DNA]</scope>
</reference>
<dbReference type="EMBL" id="CADEPI010000081">
    <property type="protein sequence ID" value="CAB3373103.1"/>
    <property type="molecule type" value="Genomic_DNA"/>
</dbReference>
<evidence type="ECO:0000256" key="1">
    <source>
        <dbReference type="SAM" id="Coils"/>
    </source>
</evidence>
<evidence type="ECO:0000313" key="3">
    <source>
        <dbReference type="Proteomes" id="UP000494165"/>
    </source>
</evidence>
<comment type="caution">
    <text evidence="2">The sequence shown here is derived from an EMBL/GenBank/DDBJ whole genome shotgun (WGS) entry which is preliminary data.</text>
</comment>
<organism evidence="2 3">
    <name type="scientific">Cloeon dipterum</name>
    <dbReference type="NCBI Taxonomy" id="197152"/>
    <lineage>
        <taxon>Eukaryota</taxon>
        <taxon>Metazoa</taxon>
        <taxon>Ecdysozoa</taxon>
        <taxon>Arthropoda</taxon>
        <taxon>Hexapoda</taxon>
        <taxon>Insecta</taxon>
        <taxon>Pterygota</taxon>
        <taxon>Palaeoptera</taxon>
        <taxon>Ephemeroptera</taxon>
        <taxon>Pisciforma</taxon>
        <taxon>Baetidae</taxon>
        <taxon>Cloeon</taxon>
    </lineage>
</organism>
<protein>
    <submittedName>
        <fullName evidence="2">Uncharacterized protein</fullName>
    </submittedName>
</protein>
<gene>
    <name evidence="2" type="ORF">CLODIP_2_CD12622</name>
</gene>
<dbReference type="Proteomes" id="UP000494165">
    <property type="component" value="Unassembled WGS sequence"/>
</dbReference>
<name>A0A8S1CYH9_9INSE</name>